<reference evidence="1" key="1">
    <citation type="submission" date="2018-05" db="EMBL/GenBank/DDBJ databases">
        <authorList>
            <person name="Lanie J.A."/>
            <person name="Ng W.-L."/>
            <person name="Kazmierczak K.M."/>
            <person name="Andrzejewski T.M."/>
            <person name="Davidsen T.M."/>
            <person name="Wayne K.J."/>
            <person name="Tettelin H."/>
            <person name="Glass J.I."/>
            <person name="Rusch D."/>
            <person name="Podicherti R."/>
            <person name="Tsui H.-C.T."/>
            <person name="Winkler M.E."/>
        </authorList>
    </citation>
    <scope>NUCLEOTIDE SEQUENCE</scope>
</reference>
<accession>A0A381XA05</accession>
<proteinExistence type="predicted"/>
<name>A0A381XA05_9ZZZZ</name>
<evidence type="ECO:0000313" key="1">
    <source>
        <dbReference type="EMBL" id="SVA61595.1"/>
    </source>
</evidence>
<gene>
    <name evidence="1" type="ORF">METZ01_LOCUS114449</name>
</gene>
<feature type="non-terminal residue" evidence="1">
    <location>
        <position position="1"/>
    </location>
</feature>
<protein>
    <submittedName>
        <fullName evidence="1">Uncharacterized protein</fullName>
    </submittedName>
</protein>
<sequence>VPLFYYVKIGLGAMPNNFLRTVLQVEHLMLLTIILNVEDGVNKYLGERE</sequence>
<organism evidence="1">
    <name type="scientific">marine metagenome</name>
    <dbReference type="NCBI Taxonomy" id="408172"/>
    <lineage>
        <taxon>unclassified sequences</taxon>
        <taxon>metagenomes</taxon>
        <taxon>ecological metagenomes</taxon>
    </lineage>
</organism>
<dbReference type="EMBL" id="UINC01014445">
    <property type="protein sequence ID" value="SVA61595.1"/>
    <property type="molecule type" value="Genomic_DNA"/>
</dbReference>
<dbReference type="AlphaFoldDB" id="A0A381XA05"/>